<protein>
    <submittedName>
        <fullName evidence="5">Lipoprotein-releasing system ATP-binding protein</fullName>
    </submittedName>
</protein>
<dbReference type="GO" id="GO:0022857">
    <property type="term" value="F:transmembrane transporter activity"/>
    <property type="evidence" value="ECO:0007669"/>
    <property type="project" value="TreeGrafter"/>
</dbReference>
<dbReference type="RefSeq" id="WP_074929968.1">
    <property type="nucleotide sequence ID" value="NZ_FORI01000001.1"/>
</dbReference>
<dbReference type="SUPFAM" id="SSF52540">
    <property type="entry name" value="P-loop containing nucleoside triphosphate hydrolases"/>
    <property type="match status" value="1"/>
</dbReference>
<dbReference type="SMART" id="SM00382">
    <property type="entry name" value="AAA"/>
    <property type="match status" value="1"/>
</dbReference>
<accession>A0A1I3I7L6</accession>
<name>A0A1I3I7L6_9SPIR</name>
<feature type="domain" description="ABC transporter" evidence="4">
    <location>
        <begin position="2"/>
        <end position="218"/>
    </location>
</feature>
<dbReference type="OrthoDB" id="9805538at2"/>
<keyword evidence="1" id="KW-0813">Transport</keyword>
<keyword evidence="6" id="KW-1185">Reference proteome</keyword>
<dbReference type="Gene3D" id="3.40.50.300">
    <property type="entry name" value="P-loop containing nucleotide triphosphate hydrolases"/>
    <property type="match status" value="1"/>
</dbReference>
<dbReference type="InterPro" id="IPR003593">
    <property type="entry name" value="AAA+_ATPase"/>
</dbReference>
<evidence type="ECO:0000313" key="6">
    <source>
        <dbReference type="Proteomes" id="UP000182737"/>
    </source>
</evidence>
<dbReference type="InterPro" id="IPR027417">
    <property type="entry name" value="P-loop_NTPase"/>
</dbReference>
<organism evidence="5 6">
    <name type="scientific">Treponema bryantii</name>
    <dbReference type="NCBI Taxonomy" id="163"/>
    <lineage>
        <taxon>Bacteria</taxon>
        <taxon>Pseudomonadati</taxon>
        <taxon>Spirochaetota</taxon>
        <taxon>Spirochaetia</taxon>
        <taxon>Spirochaetales</taxon>
        <taxon>Treponemataceae</taxon>
        <taxon>Treponema</taxon>
    </lineage>
</organism>
<sequence length="218" mass="23489">MIEAVNLNKSFITPRGRIDVLKDFSFSIENGAFVGITGKSGAGKSTLLSIIAGLQKPDSGSLVINGTDLLSLDDKNLSLFRNQNIGFVSQEQSFLENFTVLDNVRLPAFLGNKKVDDGTAKTITERANQLLGSLGIAHLAQNYPNTLSGGENHRVLIARALINNPAIILADEPTDSVDLEQTQSIIKIFRGLANEGKTILIASHDTEALKLCDSEIKI</sequence>
<evidence type="ECO:0000256" key="2">
    <source>
        <dbReference type="ARBA" id="ARBA00022741"/>
    </source>
</evidence>
<dbReference type="PANTHER" id="PTHR24220">
    <property type="entry name" value="IMPORT ATP-BINDING PROTEIN"/>
    <property type="match status" value="1"/>
</dbReference>
<dbReference type="AlphaFoldDB" id="A0A1I3I7L6"/>
<evidence type="ECO:0000256" key="3">
    <source>
        <dbReference type="ARBA" id="ARBA00022840"/>
    </source>
</evidence>
<gene>
    <name evidence="5" type="ORF">SAMN04487775_101387</name>
</gene>
<evidence type="ECO:0000259" key="4">
    <source>
        <dbReference type="PROSITE" id="PS50893"/>
    </source>
</evidence>
<dbReference type="InterPro" id="IPR015854">
    <property type="entry name" value="ABC_transpr_LolD-like"/>
</dbReference>
<evidence type="ECO:0000256" key="1">
    <source>
        <dbReference type="ARBA" id="ARBA00022448"/>
    </source>
</evidence>
<dbReference type="Pfam" id="PF00005">
    <property type="entry name" value="ABC_tran"/>
    <property type="match status" value="1"/>
</dbReference>
<dbReference type="GO" id="GO:0016887">
    <property type="term" value="F:ATP hydrolysis activity"/>
    <property type="evidence" value="ECO:0007669"/>
    <property type="project" value="InterPro"/>
</dbReference>
<dbReference type="CDD" id="cd03255">
    <property type="entry name" value="ABC_MJ0796_LolCDE_FtsE"/>
    <property type="match status" value="1"/>
</dbReference>
<dbReference type="InterPro" id="IPR003439">
    <property type="entry name" value="ABC_transporter-like_ATP-bd"/>
</dbReference>
<keyword evidence="5" id="KW-0449">Lipoprotein</keyword>
<reference evidence="6" key="1">
    <citation type="submission" date="2016-10" db="EMBL/GenBank/DDBJ databases">
        <authorList>
            <person name="Varghese N."/>
            <person name="Submissions S."/>
        </authorList>
    </citation>
    <scope>NUCLEOTIDE SEQUENCE [LARGE SCALE GENOMIC DNA]</scope>
    <source>
        <strain evidence="6">XBD1002</strain>
    </source>
</reference>
<dbReference type="Proteomes" id="UP000182737">
    <property type="component" value="Unassembled WGS sequence"/>
</dbReference>
<dbReference type="GO" id="GO:0005886">
    <property type="term" value="C:plasma membrane"/>
    <property type="evidence" value="ECO:0007669"/>
    <property type="project" value="TreeGrafter"/>
</dbReference>
<dbReference type="EMBL" id="FORI01000001">
    <property type="protein sequence ID" value="SFI43994.1"/>
    <property type="molecule type" value="Genomic_DNA"/>
</dbReference>
<keyword evidence="2" id="KW-0547">Nucleotide-binding</keyword>
<keyword evidence="3 5" id="KW-0067">ATP-binding</keyword>
<dbReference type="InterPro" id="IPR017911">
    <property type="entry name" value="MacB-like_ATP-bd"/>
</dbReference>
<evidence type="ECO:0000313" key="5">
    <source>
        <dbReference type="EMBL" id="SFI43994.1"/>
    </source>
</evidence>
<dbReference type="PROSITE" id="PS50893">
    <property type="entry name" value="ABC_TRANSPORTER_2"/>
    <property type="match status" value="1"/>
</dbReference>
<dbReference type="GO" id="GO:0005524">
    <property type="term" value="F:ATP binding"/>
    <property type="evidence" value="ECO:0007669"/>
    <property type="project" value="UniProtKB-KW"/>
</dbReference>
<proteinExistence type="predicted"/>